<dbReference type="EMBL" id="JAWQEG010008595">
    <property type="protein sequence ID" value="KAK3849994.1"/>
    <property type="molecule type" value="Genomic_DNA"/>
</dbReference>
<feature type="region of interest" description="Disordered" evidence="1">
    <location>
        <begin position="76"/>
        <end position="118"/>
    </location>
</feature>
<evidence type="ECO:0000313" key="2">
    <source>
        <dbReference type="EMBL" id="KAK3849994.1"/>
    </source>
</evidence>
<reference evidence="2" key="1">
    <citation type="submission" date="2023-10" db="EMBL/GenBank/DDBJ databases">
        <title>Genome assemblies of two species of porcelain crab, Petrolisthes cinctipes and Petrolisthes manimaculis (Anomura: Porcellanidae).</title>
        <authorList>
            <person name="Angst P."/>
        </authorList>
    </citation>
    <scope>NUCLEOTIDE SEQUENCE</scope>
    <source>
        <strain evidence="2">PB745_01</strain>
        <tissue evidence="2">Gill</tissue>
    </source>
</reference>
<feature type="compositionally biased region" description="Basic and acidic residues" evidence="1">
    <location>
        <begin position="80"/>
        <end position="103"/>
    </location>
</feature>
<accession>A0AAE1BJ29</accession>
<comment type="caution">
    <text evidence="2">The sequence shown here is derived from an EMBL/GenBank/DDBJ whole genome shotgun (WGS) entry which is preliminary data.</text>
</comment>
<evidence type="ECO:0000313" key="3">
    <source>
        <dbReference type="Proteomes" id="UP001286313"/>
    </source>
</evidence>
<dbReference type="Proteomes" id="UP001286313">
    <property type="component" value="Unassembled WGS sequence"/>
</dbReference>
<protein>
    <submittedName>
        <fullName evidence="2">Uncharacterized protein</fullName>
    </submittedName>
</protein>
<organism evidence="2 3">
    <name type="scientific">Petrolisthes cinctipes</name>
    <name type="common">Flat porcelain crab</name>
    <dbReference type="NCBI Taxonomy" id="88211"/>
    <lineage>
        <taxon>Eukaryota</taxon>
        <taxon>Metazoa</taxon>
        <taxon>Ecdysozoa</taxon>
        <taxon>Arthropoda</taxon>
        <taxon>Crustacea</taxon>
        <taxon>Multicrustacea</taxon>
        <taxon>Malacostraca</taxon>
        <taxon>Eumalacostraca</taxon>
        <taxon>Eucarida</taxon>
        <taxon>Decapoda</taxon>
        <taxon>Pleocyemata</taxon>
        <taxon>Anomura</taxon>
        <taxon>Galatheoidea</taxon>
        <taxon>Porcellanidae</taxon>
        <taxon>Petrolisthes</taxon>
    </lineage>
</organism>
<evidence type="ECO:0000256" key="1">
    <source>
        <dbReference type="SAM" id="MobiDB-lite"/>
    </source>
</evidence>
<gene>
    <name evidence="2" type="ORF">Pcinc_043273</name>
</gene>
<name>A0AAE1BJ29_PETCI</name>
<sequence length="118" mass="13759">MKRQGENMSGSRCKVRRYVNHNELLAPHTHIHTFLLRELRWLREERWLLRLLLLLVVGRRLLCPSILLIEPMAPTAGEAEGGHTRWVGDRRKGRRWRDTRDGLETEGEADGGETHEMG</sequence>
<proteinExistence type="predicted"/>
<dbReference type="AlphaFoldDB" id="A0AAE1BJ29"/>
<keyword evidence="3" id="KW-1185">Reference proteome</keyword>